<organism evidence="1 2">
    <name type="scientific">Flavobacterium branchiarum</name>
    <dbReference type="NCBI Taxonomy" id="1114870"/>
    <lineage>
        <taxon>Bacteria</taxon>
        <taxon>Pseudomonadati</taxon>
        <taxon>Bacteroidota</taxon>
        <taxon>Flavobacteriia</taxon>
        <taxon>Flavobacteriales</taxon>
        <taxon>Flavobacteriaceae</taxon>
        <taxon>Flavobacterium</taxon>
    </lineage>
</organism>
<dbReference type="EMBL" id="JBHMEX010000032">
    <property type="protein sequence ID" value="MFB9064429.1"/>
    <property type="molecule type" value="Genomic_DNA"/>
</dbReference>
<protein>
    <submittedName>
        <fullName evidence="1">Uncharacterized protein</fullName>
    </submittedName>
</protein>
<keyword evidence="2" id="KW-1185">Reference proteome</keyword>
<proteinExistence type="predicted"/>
<comment type="caution">
    <text evidence="1">The sequence shown here is derived from an EMBL/GenBank/DDBJ whole genome shotgun (WGS) entry which is preliminary data.</text>
</comment>
<dbReference type="Proteomes" id="UP001589589">
    <property type="component" value="Unassembled WGS sequence"/>
</dbReference>
<accession>A0ABV5FLJ9</accession>
<evidence type="ECO:0000313" key="2">
    <source>
        <dbReference type="Proteomes" id="UP001589589"/>
    </source>
</evidence>
<name>A0ABV5FLJ9_9FLAO</name>
<evidence type="ECO:0000313" key="1">
    <source>
        <dbReference type="EMBL" id="MFB9064429.1"/>
    </source>
</evidence>
<dbReference type="RefSeq" id="WP_290266565.1">
    <property type="nucleotide sequence ID" value="NZ_JAUFQQ010000005.1"/>
</dbReference>
<gene>
    <name evidence="1" type="ORF">ACFFUQ_10385</name>
</gene>
<reference evidence="1 2" key="1">
    <citation type="submission" date="2024-09" db="EMBL/GenBank/DDBJ databases">
        <authorList>
            <person name="Sun Q."/>
            <person name="Mori K."/>
        </authorList>
    </citation>
    <scope>NUCLEOTIDE SEQUENCE [LARGE SCALE GENOMIC DNA]</scope>
    <source>
        <strain evidence="1 2">CECT 7908</strain>
    </source>
</reference>
<sequence length="49" mass="5672">MRSEIKPTLATGHFHIEKLQDERVKEDLNDDKINNLLILVKKAIKEGTK</sequence>